<dbReference type="AlphaFoldDB" id="A5N0F8"/>
<dbReference type="CDD" id="cd10451">
    <property type="entry name" value="GIY-YIG_LuxR_like"/>
    <property type="match status" value="1"/>
</dbReference>
<dbReference type="InterPro" id="IPR035901">
    <property type="entry name" value="GIY-YIG_endonuc_sf"/>
</dbReference>
<dbReference type="STRING" id="431943.CKL_2592"/>
<dbReference type="HOGENOM" id="CLU_146070_1_0_9"/>
<dbReference type="Proteomes" id="UP000002411">
    <property type="component" value="Chromosome"/>
</dbReference>
<proteinExistence type="predicted"/>
<dbReference type="SUPFAM" id="SSF82771">
    <property type="entry name" value="GIY-YIG endonuclease"/>
    <property type="match status" value="1"/>
</dbReference>
<keyword evidence="2" id="KW-1185">Reference proteome</keyword>
<dbReference type="eggNOG" id="COG3860">
    <property type="taxonomic scope" value="Bacteria"/>
</dbReference>
<name>A5N0F8_CLOK5</name>
<accession>A5N0F8</accession>
<evidence type="ECO:0000313" key="1">
    <source>
        <dbReference type="EMBL" id="EDK34604.1"/>
    </source>
</evidence>
<evidence type="ECO:0008006" key="3">
    <source>
        <dbReference type="Google" id="ProtNLM"/>
    </source>
</evidence>
<organism evidence="1 2">
    <name type="scientific">Clostridium kluyveri (strain ATCC 8527 / DSM 555 / NBRC 12016 / NCIMB 10680 / K1)</name>
    <dbReference type="NCBI Taxonomy" id="431943"/>
    <lineage>
        <taxon>Bacteria</taxon>
        <taxon>Bacillati</taxon>
        <taxon>Bacillota</taxon>
        <taxon>Clostridia</taxon>
        <taxon>Eubacteriales</taxon>
        <taxon>Clostridiaceae</taxon>
        <taxon>Clostridium</taxon>
    </lineage>
</organism>
<gene>
    <name evidence="1" type="ordered locus">CKL_2592</name>
</gene>
<dbReference type="KEGG" id="ckl:CKL_2592"/>
<reference evidence="1 2" key="1">
    <citation type="journal article" date="2008" name="Proc. Natl. Acad. Sci. U.S.A.">
        <title>The genome of Clostridium kluyveri, a strict anaerobe with unique metabolic features.</title>
        <authorList>
            <person name="Seedorf H."/>
            <person name="Fricke W.F."/>
            <person name="Veith B."/>
            <person name="Brueggemann H."/>
            <person name="Liesegang H."/>
            <person name="Strittmatter A."/>
            <person name="Miethke M."/>
            <person name="Buckel W."/>
            <person name="Hinderberger J."/>
            <person name="Li F."/>
            <person name="Hagemeier C."/>
            <person name="Thauer R.K."/>
            <person name="Gottschalk G."/>
        </authorList>
    </citation>
    <scope>NUCLEOTIDE SEQUENCE [LARGE SCALE GENOMIC DNA]</scope>
    <source>
        <strain evidence="2">ATCC 8527 / DSM 555 / NCIMB 10680</strain>
    </source>
</reference>
<dbReference type="Gene3D" id="3.40.1440.10">
    <property type="entry name" value="GIY-YIG endonuclease"/>
    <property type="match status" value="1"/>
</dbReference>
<evidence type="ECO:0000313" key="2">
    <source>
        <dbReference type="Proteomes" id="UP000002411"/>
    </source>
</evidence>
<dbReference type="RefSeq" id="WP_012102934.1">
    <property type="nucleotide sequence ID" value="NC_009706.1"/>
</dbReference>
<dbReference type="EMBL" id="CP000673">
    <property type="protein sequence ID" value="EDK34604.1"/>
    <property type="molecule type" value="Genomic_DNA"/>
</dbReference>
<protein>
    <recommendedName>
        <fullName evidence="3">LuxR family transcriptional regulator</fullName>
    </recommendedName>
</protein>
<sequence length="118" mass="14157">MNRRKELKELYKAMKSDMGIFIIKSNFNDKCYIEVTQDLKGTINSTKFKLELGNHPNKELQKDWKEHGESNFTIEILKKLKYDKDETKVDYSEELNILKLIWEDSLSKKGMEFYKRQI</sequence>